<dbReference type="EMBL" id="CACVKT020006796">
    <property type="protein sequence ID" value="CAC5403594.1"/>
    <property type="molecule type" value="Genomic_DNA"/>
</dbReference>
<dbReference type="OrthoDB" id="10066958at2759"/>
<dbReference type="InterPro" id="IPR018957">
    <property type="entry name" value="Znf_C3HC4_RING-type"/>
</dbReference>
<keyword evidence="5" id="KW-0175">Coiled coil</keyword>
<evidence type="ECO:0000256" key="4">
    <source>
        <dbReference type="PROSITE-ProRule" id="PRU00175"/>
    </source>
</evidence>
<sequence>MATSIESHVVDITTCAICLEKLNIPKYLPCLHTFCESCLRTYITAIFEKEHKQSIECPVCRTTVTISKEVNTPDEWAKVLPLNFLIVGLLEKEKLRDHKTMHGEELKLFCADHHTPCCSMCVSIHHRRCAKVLSIEDAAMEYAKSDEVKYLKTHLANVDYDVKVIIKDRSSAKENIDKDYKRKQRDLEVIFSDLVAKINDLKVRREAELLKIYNEVKETIDTTLIFFQNKQKNIENEKQIIDAAVNMASNVQVMIEVEKLKKQVEEHKQVIQSKTKEIVNYELLLQDVENITKLAEQMEKACQISCKKPNTYIALSSVTVTPNVSEIFSCCRFGQHTCSWGVKGAKQDAICVSLSKEIELYGLLSYVCKDALATCDVTATVKDDTTDLVVVKDTIDSKVAENNTVKIMFPKPVKLLANKKYHVVVVMKGTSWCYAGGDGETVVDSNGVVFTFNNSPLSNNGTNTNAEQIPGFVFKISDEL</sequence>
<dbReference type="PROSITE" id="PS50089">
    <property type="entry name" value="ZF_RING_2"/>
    <property type="match status" value="1"/>
</dbReference>
<protein>
    <submittedName>
        <fullName evidence="7">TRIM2_3</fullName>
    </submittedName>
</protein>
<accession>A0A6J8D910</accession>
<keyword evidence="8" id="KW-1185">Reference proteome</keyword>
<dbReference type="PANTHER" id="PTHR25462">
    <property type="entry name" value="BONUS, ISOFORM C-RELATED"/>
    <property type="match status" value="1"/>
</dbReference>
<keyword evidence="2 4" id="KW-0863">Zinc-finger</keyword>
<dbReference type="Pfam" id="PF08005">
    <property type="entry name" value="PHR"/>
    <property type="match status" value="1"/>
</dbReference>
<feature type="domain" description="RING-type" evidence="6">
    <location>
        <begin position="15"/>
        <end position="61"/>
    </location>
</feature>
<evidence type="ECO:0000313" key="7">
    <source>
        <dbReference type="EMBL" id="CAC5403594.1"/>
    </source>
</evidence>
<dbReference type="SUPFAM" id="SSF57845">
    <property type="entry name" value="B-box zinc-binding domain"/>
    <property type="match status" value="1"/>
</dbReference>
<feature type="coiled-coil region" evidence="5">
    <location>
        <begin position="250"/>
        <end position="301"/>
    </location>
</feature>
<dbReference type="SUPFAM" id="SSF57850">
    <property type="entry name" value="RING/U-box"/>
    <property type="match status" value="1"/>
</dbReference>
<reference evidence="7 8" key="1">
    <citation type="submission" date="2020-06" db="EMBL/GenBank/DDBJ databases">
        <authorList>
            <person name="Li R."/>
            <person name="Bekaert M."/>
        </authorList>
    </citation>
    <scope>NUCLEOTIDE SEQUENCE [LARGE SCALE GENOMIC DNA]</scope>
    <source>
        <strain evidence="8">wild</strain>
    </source>
</reference>
<dbReference type="Proteomes" id="UP000507470">
    <property type="component" value="Unassembled WGS sequence"/>
</dbReference>
<keyword evidence="1" id="KW-0479">Metal-binding</keyword>
<evidence type="ECO:0000256" key="2">
    <source>
        <dbReference type="ARBA" id="ARBA00022771"/>
    </source>
</evidence>
<dbReference type="SMART" id="SM00184">
    <property type="entry name" value="RING"/>
    <property type="match status" value="1"/>
</dbReference>
<dbReference type="InterPro" id="IPR001841">
    <property type="entry name" value="Znf_RING"/>
</dbReference>
<dbReference type="InterPro" id="IPR038648">
    <property type="entry name" value="PHR_sf"/>
</dbReference>
<evidence type="ECO:0000256" key="5">
    <source>
        <dbReference type="SAM" id="Coils"/>
    </source>
</evidence>
<dbReference type="InterPro" id="IPR012983">
    <property type="entry name" value="PHR"/>
</dbReference>
<dbReference type="GO" id="GO:0008270">
    <property type="term" value="F:zinc ion binding"/>
    <property type="evidence" value="ECO:0007669"/>
    <property type="project" value="UniProtKB-KW"/>
</dbReference>
<evidence type="ECO:0000256" key="3">
    <source>
        <dbReference type="ARBA" id="ARBA00022833"/>
    </source>
</evidence>
<dbReference type="GO" id="GO:0061630">
    <property type="term" value="F:ubiquitin protein ligase activity"/>
    <property type="evidence" value="ECO:0007669"/>
    <property type="project" value="TreeGrafter"/>
</dbReference>
<evidence type="ECO:0000256" key="1">
    <source>
        <dbReference type="ARBA" id="ARBA00022723"/>
    </source>
</evidence>
<dbReference type="InterPro" id="IPR013083">
    <property type="entry name" value="Znf_RING/FYVE/PHD"/>
</dbReference>
<dbReference type="GO" id="GO:0005654">
    <property type="term" value="C:nucleoplasm"/>
    <property type="evidence" value="ECO:0007669"/>
    <property type="project" value="TreeGrafter"/>
</dbReference>
<dbReference type="InterPro" id="IPR017907">
    <property type="entry name" value="Znf_RING_CS"/>
</dbReference>
<name>A0A6J8D910_MYTCO</name>
<evidence type="ECO:0000259" key="6">
    <source>
        <dbReference type="PROSITE" id="PS50089"/>
    </source>
</evidence>
<dbReference type="InterPro" id="IPR047153">
    <property type="entry name" value="TRIM45/56/19-like"/>
</dbReference>
<dbReference type="PROSITE" id="PS00518">
    <property type="entry name" value="ZF_RING_1"/>
    <property type="match status" value="1"/>
</dbReference>
<evidence type="ECO:0000313" key="8">
    <source>
        <dbReference type="Proteomes" id="UP000507470"/>
    </source>
</evidence>
<dbReference type="Pfam" id="PF00097">
    <property type="entry name" value="zf-C3HC4"/>
    <property type="match status" value="1"/>
</dbReference>
<dbReference type="Gene3D" id="3.30.40.10">
    <property type="entry name" value="Zinc/RING finger domain, C3HC4 (zinc finger)"/>
    <property type="match status" value="1"/>
</dbReference>
<dbReference type="Gene3D" id="2.60.120.820">
    <property type="entry name" value="PHR domain"/>
    <property type="match status" value="1"/>
</dbReference>
<dbReference type="AlphaFoldDB" id="A0A6J8D910"/>
<organism evidence="7 8">
    <name type="scientific">Mytilus coruscus</name>
    <name type="common">Sea mussel</name>
    <dbReference type="NCBI Taxonomy" id="42192"/>
    <lineage>
        <taxon>Eukaryota</taxon>
        <taxon>Metazoa</taxon>
        <taxon>Spiralia</taxon>
        <taxon>Lophotrochozoa</taxon>
        <taxon>Mollusca</taxon>
        <taxon>Bivalvia</taxon>
        <taxon>Autobranchia</taxon>
        <taxon>Pteriomorphia</taxon>
        <taxon>Mytilida</taxon>
        <taxon>Mytiloidea</taxon>
        <taxon>Mytilidae</taxon>
        <taxon>Mytilinae</taxon>
        <taxon>Mytilus</taxon>
    </lineage>
</organism>
<dbReference type="PANTHER" id="PTHR25462:SF296">
    <property type="entry name" value="MEIOTIC P26, ISOFORM F"/>
    <property type="match status" value="1"/>
</dbReference>
<gene>
    <name evidence="7" type="ORF">MCOR_37472</name>
</gene>
<keyword evidence="3" id="KW-0862">Zinc</keyword>
<proteinExistence type="predicted"/>